<evidence type="ECO:0000259" key="2">
    <source>
        <dbReference type="Pfam" id="PF00534"/>
    </source>
</evidence>
<keyword evidence="1" id="KW-0808">Transferase</keyword>
<dbReference type="EMBL" id="NAEP01000042">
    <property type="protein sequence ID" value="PDQ35004.1"/>
    <property type="molecule type" value="Genomic_DNA"/>
</dbReference>
<reference evidence="4" key="1">
    <citation type="submission" date="2017-03" db="EMBL/GenBank/DDBJ databases">
        <authorList>
            <person name="Lund M.B."/>
        </authorList>
    </citation>
    <scope>NUCLEOTIDE SEQUENCE [LARGE SCALE GENOMIC DNA]</scope>
</reference>
<evidence type="ECO:0000256" key="1">
    <source>
        <dbReference type="ARBA" id="ARBA00022679"/>
    </source>
</evidence>
<dbReference type="Proteomes" id="UP000219994">
    <property type="component" value="Unassembled WGS sequence"/>
</dbReference>
<dbReference type="CDD" id="cd03801">
    <property type="entry name" value="GT4_PimA-like"/>
    <property type="match status" value="1"/>
</dbReference>
<feature type="domain" description="Glycosyl transferase family 1" evidence="2">
    <location>
        <begin position="182"/>
        <end position="356"/>
    </location>
</feature>
<organism evidence="3 4">
    <name type="scientific">Candidatus Lumbricidiphila eiseniae</name>
    <dbReference type="NCBI Taxonomy" id="1969409"/>
    <lineage>
        <taxon>Bacteria</taxon>
        <taxon>Bacillati</taxon>
        <taxon>Actinomycetota</taxon>
        <taxon>Actinomycetes</taxon>
        <taxon>Micrococcales</taxon>
        <taxon>Microbacteriaceae</taxon>
        <taxon>Candidatus Lumbricidiphila</taxon>
    </lineage>
</organism>
<dbReference type="Gene3D" id="3.40.50.2000">
    <property type="entry name" value="Glycogen Phosphorylase B"/>
    <property type="match status" value="1"/>
</dbReference>
<dbReference type="PANTHER" id="PTHR12526:SF635">
    <property type="entry name" value="GLYCOSYL TRANSFERASE GROUP 1"/>
    <property type="match status" value="1"/>
</dbReference>
<evidence type="ECO:0000313" key="4">
    <source>
        <dbReference type="Proteomes" id="UP000219994"/>
    </source>
</evidence>
<comment type="caution">
    <text evidence="3">The sequence shown here is derived from an EMBL/GenBank/DDBJ whole genome shotgun (WGS) entry which is preliminary data.</text>
</comment>
<dbReference type="AlphaFoldDB" id="A0A2A6FQ52"/>
<dbReference type="GO" id="GO:0016757">
    <property type="term" value="F:glycosyltransferase activity"/>
    <property type="evidence" value="ECO:0007669"/>
    <property type="project" value="InterPro"/>
</dbReference>
<accession>A0A2A6FQ52</accession>
<dbReference type="SUPFAM" id="SSF53756">
    <property type="entry name" value="UDP-Glycosyltransferase/glycogen phosphorylase"/>
    <property type="match status" value="1"/>
</dbReference>
<protein>
    <recommendedName>
        <fullName evidence="2">Glycosyl transferase family 1 domain-containing protein</fullName>
    </recommendedName>
</protein>
<proteinExistence type="predicted"/>
<evidence type="ECO:0000313" key="3">
    <source>
        <dbReference type="EMBL" id="PDQ35004.1"/>
    </source>
</evidence>
<name>A0A2A6FQ52_9MICO</name>
<dbReference type="Pfam" id="PF00534">
    <property type="entry name" value="Glycos_transf_1"/>
    <property type="match status" value="1"/>
</dbReference>
<gene>
    <name evidence="3" type="ORF">B5766_08435</name>
</gene>
<sequence>MAGPAIRAVEISRELAKHCEVRLISTNRSNLVLENIDVDYANGEDLRPHVAWADVIVLQGSVLAAHDWITDEDVAVAVDIYDPIHLEILEQARYFSDDERFRLSQGTRDMINQQILRADFLLCASEKQRDFWLGHLASLGRVSPVNYDYDTSLRSLLAVVPFGISAEPPVQTRSGIKGVVNGIAQEDKLVIWGGGIYNWFDPLTLIRAIHRLSATRPNLRMYFLGGKHPNPDVPEMEMVGKAVALARELGILDTFVFFNEGWVPYEDRANFLLDADLGVSTHFDHLETTFSFRTRILDYLWAGLPIVATQGDTFESIITHNDIGRVVPPEDIDALVDAIDYCLYDATSPQRLRKNVATFAKVMHWNLLLRPLVDFCKNPHRAADVSLLATPRAHNMIHEYDAVRAEADRLAYRIHKMETSTSWRVTRPIRAVKSLMLRLAAASRRRGSRR</sequence>
<dbReference type="PANTHER" id="PTHR12526">
    <property type="entry name" value="GLYCOSYLTRANSFERASE"/>
    <property type="match status" value="1"/>
</dbReference>
<dbReference type="InterPro" id="IPR001296">
    <property type="entry name" value="Glyco_trans_1"/>
</dbReference>